<dbReference type="EMBL" id="WSFA01000035">
    <property type="protein sequence ID" value="NDL40052.1"/>
    <property type="molecule type" value="Genomic_DNA"/>
</dbReference>
<sequence length="236" mass="26577">MFSALLTTPDGTPWIIPNSTPLCLRETRILQDKDIDNRGQVNLNIPTSTRCLIFSVWIVWRNFALPNVYQFKTDNNKWGLSVYGGINQGDQLKIYIFTNDEQRPPIGDWGICVWGEDNKCILHHLSKALAIKGVMKTFPSNSSDYVYINYSETIAGRVAVMATAAGFGFYHLQVGGPHGGQWLPVDTVWTPQALQSSNNTIISYYSPDYSLRDVSEYSQFSGIAGKNIYIDTTRYD</sequence>
<accession>A0A6L9JU81</accession>
<evidence type="ECO:0000313" key="1">
    <source>
        <dbReference type="EMBL" id="NDL40052.1"/>
    </source>
</evidence>
<proteinExistence type="predicted"/>
<name>A0A6L9JU81_PHOLM</name>
<dbReference type="Proteomes" id="UP000479300">
    <property type="component" value="Unassembled WGS sequence"/>
</dbReference>
<protein>
    <submittedName>
        <fullName evidence="1">Uncharacterized protein</fullName>
    </submittedName>
</protein>
<reference evidence="1 2" key="1">
    <citation type="submission" date="2019-12" db="EMBL/GenBank/DDBJ databases">
        <title>Engineering Photorhabdus to improve their lethality against agricultural pests.</title>
        <authorList>
            <person name="Machado R.A.R."/>
        </authorList>
    </citation>
    <scope>NUCLEOTIDE SEQUENCE [LARGE SCALE GENOMIC DNA]</scope>
    <source>
        <strain evidence="1 2">EN01</strain>
    </source>
</reference>
<dbReference type="AlphaFoldDB" id="A0A6L9JU81"/>
<organism evidence="1 2">
    <name type="scientific">Photorhabdus laumondii subsp. laumondii</name>
    <name type="common">Photorhabdus luminescens subsp. laumondii</name>
    <dbReference type="NCBI Taxonomy" id="141679"/>
    <lineage>
        <taxon>Bacteria</taxon>
        <taxon>Pseudomonadati</taxon>
        <taxon>Pseudomonadota</taxon>
        <taxon>Gammaproteobacteria</taxon>
        <taxon>Enterobacterales</taxon>
        <taxon>Morganellaceae</taxon>
        <taxon>Photorhabdus</taxon>
    </lineage>
</organism>
<evidence type="ECO:0000313" key="2">
    <source>
        <dbReference type="Proteomes" id="UP000479300"/>
    </source>
</evidence>
<gene>
    <name evidence="1" type="ORF">GPY51_15055</name>
</gene>
<comment type="caution">
    <text evidence="1">The sequence shown here is derived from an EMBL/GenBank/DDBJ whole genome shotgun (WGS) entry which is preliminary data.</text>
</comment>
<dbReference type="RefSeq" id="WP_162107522.1">
    <property type="nucleotide sequence ID" value="NZ_CAWPHK010000007.1"/>
</dbReference>